<evidence type="ECO:0000313" key="2">
    <source>
        <dbReference type="EMBL" id="CAJ2499986.1"/>
    </source>
</evidence>
<dbReference type="PANTHER" id="PTHR36847">
    <property type="entry name" value="AMIDOLIGASE ENZYME"/>
    <property type="match status" value="1"/>
</dbReference>
<evidence type="ECO:0000313" key="3">
    <source>
        <dbReference type="Proteomes" id="UP001295740"/>
    </source>
</evidence>
<accession>A0AAI8V7X7</accession>
<gene>
    <name evidence="2" type="ORF">KHLLAP_LOCUS454</name>
</gene>
<feature type="region of interest" description="Disordered" evidence="1">
    <location>
        <begin position="201"/>
        <end position="221"/>
    </location>
</feature>
<dbReference type="AlphaFoldDB" id="A0AAI8V7X7"/>
<dbReference type="Pfam" id="PF12224">
    <property type="entry name" value="Amidoligase_2"/>
    <property type="match status" value="1"/>
</dbReference>
<dbReference type="InterPro" id="IPR022025">
    <property type="entry name" value="Amidoligase_2"/>
</dbReference>
<feature type="compositionally biased region" description="Basic and acidic residues" evidence="1">
    <location>
        <begin position="210"/>
        <end position="221"/>
    </location>
</feature>
<comment type="caution">
    <text evidence="2">The sequence shown here is derived from an EMBL/GenBank/DDBJ whole genome shotgun (WGS) entry which is preliminary data.</text>
</comment>
<sequence length="400" mass="44177">MKPENDTFHEPHGNVPIYDAWRVGHDSSMVPGPEILNKGYRFIDCEVSCPVISSYDPTQRVQIEDVVRALRGLRIHLNESTSVHVHIGRCGAQNEHAGFDPPTGSTDQRNSVAPQDCPLYILDTDAETLRGEGSGSDAGLEREGYPPVSERDIHHMIAEAVVGPSWPWRSRPGVTTSQLEDSHEGLDNADTSFLETTPSIVFDDSDQNTDDGKVPAEEEPTKGKATLAPLGFEPNTTYMDNLRVFALVDTTQTDERVQELLQHTKRKLKSVGLLGFYNEHSCGTHVHISMSPFWTNLRKVAQAIIFHDDALRALAGTKKPRGAPEKGLTWVFSPPRPNRSSCEGHDDHADLLRGVEEVCIEDKFDRSPKTQNAYAPLLTGVQGHGVLQRVERNVLNGLAA</sequence>
<organism evidence="2 3">
    <name type="scientific">Anthostomella pinea</name>
    <dbReference type="NCBI Taxonomy" id="933095"/>
    <lineage>
        <taxon>Eukaryota</taxon>
        <taxon>Fungi</taxon>
        <taxon>Dikarya</taxon>
        <taxon>Ascomycota</taxon>
        <taxon>Pezizomycotina</taxon>
        <taxon>Sordariomycetes</taxon>
        <taxon>Xylariomycetidae</taxon>
        <taxon>Xylariales</taxon>
        <taxon>Xylariaceae</taxon>
        <taxon>Anthostomella</taxon>
    </lineage>
</organism>
<name>A0AAI8V7X7_9PEZI</name>
<proteinExistence type="predicted"/>
<keyword evidence="3" id="KW-1185">Reference proteome</keyword>
<dbReference type="Proteomes" id="UP001295740">
    <property type="component" value="Unassembled WGS sequence"/>
</dbReference>
<dbReference type="EMBL" id="CAUWAG010000003">
    <property type="protein sequence ID" value="CAJ2499986.1"/>
    <property type="molecule type" value="Genomic_DNA"/>
</dbReference>
<evidence type="ECO:0000256" key="1">
    <source>
        <dbReference type="SAM" id="MobiDB-lite"/>
    </source>
</evidence>
<dbReference type="PANTHER" id="PTHR36847:SF1">
    <property type="entry name" value="AMIDOLIGASE ENZYME"/>
    <property type="match status" value="1"/>
</dbReference>
<reference evidence="2" key="1">
    <citation type="submission" date="2023-10" db="EMBL/GenBank/DDBJ databases">
        <authorList>
            <person name="Hackl T."/>
        </authorList>
    </citation>
    <scope>NUCLEOTIDE SEQUENCE</scope>
</reference>
<protein>
    <submittedName>
        <fullName evidence="2">Uu.00g028390.m01.CDS01</fullName>
    </submittedName>
</protein>